<dbReference type="RefSeq" id="WP_232177991.1">
    <property type="nucleotide sequence ID" value="NZ_JAJPWV010000003.1"/>
</dbReference>
<dbReference type="PROSITE" id="PS51782">
    <property type="entry name" value="LYSM"/>
    <property type="match status" value="1"/>
</dbReference>
<protein>
    <recommendedName>
        <fullName evidence="4">Peptidoglycan hydrolase</fullName>
    </recommendedName>
</protein>
<dbReference type="PANTHER" id="PTHR33308:SF9">
    <property type="entry name" value="PEPTIDOGLYCAN HYDROLASE FLGJ"/>
    <property type="match status" value="1"/>
</dbReference>
<accession>A0ABS8U2Y2</accession>
<dbReference type="EMBL" id="JAJPWV010000003">
    <property type="protein sequence ID" value="MCD8741491.1"/>
    <property type="molecule type" value="Genomic_DNA"/>
</dbReference>
<dbReference type="Gene3D" id="1.10.530.10">
    <property type="match status" value="1"/>
</dbReference>
<dbReference type="InterPro" id="IPR051056">
    <property type="entry name" value="Glycosyl_Hydrolase_73"/>
</dbReference>
<name>A0ABS8U2Y2_9SPHI</name>
<dbReference type="Pfam" id="PF01476">
    <property type="entry name" value="LysM"/>
    <property type="match status" value="1"/>
</dbReference>
<gene>
    <name evidence="6" type="ORF">LT679_12820</name>
</gene>
<dbReference type="InterPro" id="IPR002901">
    <property type="entry name" value="MGlyc_endo_b_GlcNAc-like_dom"/>
</dbReference>
<proteinExistence type="predicted"/>
<dbReference type="Pfam" id="PF01832">
    <property type="entry name" value="Glucosaminidase"/>
    <property type="match status" value="1"/>
</dbReference>
<reference evidence="6 7" key="1">
    <citation type="submission" date="2021-12" db="EMBL/GenBank/DDBJ databases">
        <title>Mucilaginibacter roseus genome.</title>
        <authorList>
            <person name="Ferreira J.R."/>
            <person name="Newman J.D."/>
        </authorList>
    </citation>
    <scope>NUCLEOTIDE SEQUENCE [LARGE SCALE GENOMIC DNA]</scope>
    <source>
        <strain evidence="6 7">LMG 28454</strain>
    </source>
</reference>
<dbReference type="PROSITE" id="PS51257">
    <property type="entry name" value="PROKAR_LIPOPROTEIN"/>
    <property type="match status" value="1"/>
</dbReference>
<dbReference type="SMART" id="SM00257">
    <property type="entry name" value="LysM"/>
    <property type="match status" value="1"/>
</dbReference>
<dbReference type="InterPro" id="IPR018392">
    <property type="entry name" value="LysM"/>
</dbReference>
<comment type="caution">
    <text evidence="6">The sequence shown here is derived from an EMBL/GenBank/DDBJ whole genome shotgun (WGS) entry which is preliminary data.</text>
</comment>
<keyword evidence="7" id="KW-1185">Reference proteome</keyword>
<organism evidence="6 7">
    <name type="scientific">Mucilaginibacter roseus</name>
    <dbReference type="NCBI Taxonomy" id="1528868"/>
    <lineage>
        <taxon>Bacteria</taxon>
        <taxon>Pseudomonadati</taxon>
        <taxon>Bacteroidota</taxon>
        <taxon>Sphingobacteriia</taxon>
        <taxon>Sphingobacteriales</taxon>
        <taxon>Sphingobacteriaceae</taxon>
        <taxon>Mucilaginibacter</taxon>
    </lineage>
</organism>
<evidence type="ECO:0000256" key="3">
    <source>
        <dbReference type="ARBA" id="ARBA00022801"/>
    </source>
</evidence>
<feature type="domain" description="LysM" evidence="5">
    <location>
        <begin position="232"/>
        <end position="275"/>
    </location>
</feature>
<dbReference type="SUPFAM" id="SSF54106">
    <property type="entry name" value="LysM domain"/>
    <property type="match status" value="1"/>
</dbReference>
<evidence type="ECO:0000256" key="4">
    <source>
        <dbReference type="ARBA" id="ARBA00032108"/>
    </source>
</evidence>
<dbReference type="InterPro" id="IPR036779">
    <property type="entry name" value="LysM_dom_sf"/>
</dbReference>
<evidence type="ECO:0000313" key="6">
    <source>
        <dbReference type="EMBL" id="MCD8741491.1"/>
    </source>
</evidence>
<keyword evidence="1" id="KW-0929">Antimicrobial</keyword>
<dbReference type="PANTHER" id="PTHR33308">
    <property type="entry name" value="PEPTIDOGLYCAN HYDROLASE FLGJ"/>
    <property type="match status" value="1"/>
</dbReference>
<evidence type="ECO:0000256" key="1">
    <source>
        <dbReference type="ARBA" id="ARBA00022529"/>
    </source>
</evidence>
<keyword evidence="3" id="KW-0378">Hydrolase</keyword>
<evidence type="ECO:0000313" key="7">
    <source>
        <dbReference type="Proteomes" id="UP001199919"/>
    </source>
</evidence>
<evidence type="ECO:0000259" key="5">
    <source>
        <dbReference type="PROSITE" id="PS51782"/>
    </source>
</evidence>
<evidence type="ECO:0000256" key="2">
    <source>
        <dbReference type="ARBA" id="ARBA00022638"/>
    </source>
</evidence>
<keyword evidence="2" id="KW-0081">Bacteriolytic enzyme</keyword>
<dbReference type="Proteomes" id="UP001199919">
    <property type="component" value="Unassembled WGS sequence"/>
</dbReference>
<sequence length="277" mass="31458">MRKILLLFIVAAIALSSCSSRKKGISNRQARKNNKSIQKANKDAILNYSNYTPQQYIERFKGIAITEMNLYGIPASITLAQGMFESGNGNGELAKVANNHFGIKCTGDWGGKGYYKDDDNANDCFRVYNNPEDSFRDHSEFLKKKRYAKLFELEKNDYEGWAYGLKAAGYATNPRYPQLLISVIKRYNLDQFDRPETEIQKIKREDRVLADINNNINQPVTDSVAKDTPVDKTYIVKQGDTLYNISKRFSLTVDQLKTLNNITDDGIKIGQKLVVIP</sequence>
<dbReference type="CDD" id="cd00118">
    <property type="entry name" value="LysM"/>
    <property type="match status" value="1"/>
</dbReference>
<dbReference type="SMART" id="SM00047">
    <property type="entry name" value="LYZ2"/>
    <property type="match status" value="1"/>
</dbReference>
<dbReference type="Gene3D" id="3.10.350.10">
    <property type="entry name" value="LysM domain"/>
    <property type="match status" value="1"/>
</dbReference>